<dbReference type="OrthoDB" id="9775595at2"/>
<protein>
    <submittedName>
        <fullName evidence="2">Acetyltransferase</fullName>
    </submittedName>
</protein>
<dbReference type="Pfam" id="PF24551">
    <property type="entry name" value="SH3_Rv0428c"/>
    <property type="match status" value="1"/>
</dbReference>
<dbReference type="STRING" id="1437875.CFRA_10465"/>
<evidence type="ECO:0000313" key="3">
    <source>
        <dbReference type="Proteomes" id="UP000185434"/>
    </source>
</evidence>
<evidence type="ECO:0000313" key="2">
    <source>
        <dbReference type="EMBL" id="APT89579.1"/>
    </source>
</evidence>
<dbReference type="InterPro" id="IPR056935">
    <property type="entry name" value="Rv0428c-like_C"/>
</dbReference>
<dbReference type="KEGG" id="cfk:CFRA_10465"/>
<feature type="domain" description="N-acetyltransferase" evidence="1">
    <location>
        <begin position="205"/>
        <end position="344"/>
    </location>
</feature>
<dbReference type="EMBL" id="CP009247">
    <property type="protein sequence ID" value="APT89579.1"/>
    <property type="molecule type" value="Genomic_DNA"/>
</dbReference>
<sequence>MSPRPRSGIRRVFRTEAPGLGDRVTVRRRVPGTRQVTDVIGHIVALEPLTVRPQEVGGLPSNAEAVVIDRAQLVTVRLLPERTVRNGDIRAVEVATARAFPGIEHSLSSDGQWLLRAGDGVTERSNSAAPLGPQAGFGAVPLDEILAFYARHSMPAIIQVPERIARPAERLAAGPEWEWGPEILVMTRPLDDAAPAATLPEGFTFEVDAAPDEEWYSLYHFRGQALPRHALELLRGDIDGTMSFGRIRAADGRTAAITRGTVTADDAGRSWLGLSAVEVSPDFQRHGLGRAITAGMLAWGAGAGAGQAFLQVVHTNTAGIRLYRSAGFAEHHRHRYAHRRATSG</sequence>
<dbReference type="SUPFAM" id="SSF55729">
    <property type="entry name" value="Acyl-CoA N-acyltransferases (Nat)"/>
    <property type="match status" value="1"/>
</dbReference>
<dbReference type="Proteomes" id="UP000185434">
    <property type="component" value="Chromosome"/>
</dbReference>
<accession>A0A1L7CUN3</accession>
<dbReference type="GO" id="GO:0016747">
    <property type="term" value="F:acyltransferase activity, transferring groups other than amino-acyl groups"/>
    <property type="evidence" value="ECO:0007669"/>
    <property type="project" value="InterPro"/>
</dbReference>
<dbReference type="AlphaFoldDB" id="A0A1L7CUN3"/>
<dbReference type="Gene3D" id="3.40.630.30">
    <property type="match status" value="1"/>
</dbReference>
<dbReference type="InterPro" id="IPR000182">
    <property type="entry name" value="GNAT_dom"/>
</dbReference>
<gene>
    <name evidence="2" type="ORF">CFRA_10465</name>
</gene>
<dbReference type="Pfam" id="PF24553">
    <property type="entry name" value="Rv0428c_C"/>
    <property type="match status" value="1"/>
</dbReference>
<dbReference type="RefSeq" id="WP_075664573.1">
    <property type="nucleotide sequence ID" value="NZ_CP009247.1"/>
</dbReference>
<dbReference type="PROSITE" id="PS51186">
    <property type="entry name" value="GNAT"/>
    <property type="match status" value="1"/>
</dbReference>
<dbReference type="InterPro" id="IPR016181">
    <property type="entry name" value="Acyl_CoA_acyltransferase"/>
</dbReference>
<keyword evidence="2" id="KW-0808">Transferase</keyword>
<proteinExistence type="predicted"/>
<reference evidence="2 3" key="1">
    <citation type="submission" date="2014-08" db="EMBL/GenBank/DDBJ databases">
        <title>Complete genome sequence of Corynebacterium frankenforstense ST18(T) (=DSM 45800(T)), isolated from raw cow milk.</title>
        <authorList>
            <person name="Ruckert C."/>
            <person name="Albersmeier A."/>
            <person name="Winkler A."/>
            <person name="Lipski A."/>
            <person name="Kalinowski J."/>
        </authorList>
    </citation>
    <scope>NUCLEOTIDE SEQUENCE [LARGE SCALE GENOMIC DNA]</scope>
    <source>
        <strain evidence="2 3">ST18</strain>
    </source>
</reference>
<dbReference type="InterPro" id="IPR056934">
    <property type="entry name" value="SH3_Rv0428c"/>
</dbReference>
<name>A0A1L7CUN3_9CORY</name>
<organism evidence="2 3">
    <name type="scientific">Corynebacterium frankenforstense DSM 45800</name>
    <dbReference type="NCBI Taxonomy" id="1437875"/>
    <lineage>
        <taxon>Bacteria</taxon>
        <taxon>Bacillati</taxon>
        <taxon>Actinomycetota</taxon>
        <taxon>Actinomycetes</taxon>
        <taxon>Mycobacteriales</taxon>
        <taxon>Corynebacteriaceae</taxon>
        <taxon>Corynebacterium</taxon>
    </lineage>
</organism>
<evidence type="ECO:0000259" key="1">
    <source>
        <dbReference type="PROSITE" id="PS51186"/>
    </source>
</evidence>
<keyword evidence="3" id="KW-1185">Reference proteome</keyword>